<dbReference type="GeneTree" id="ENSGT00940000171520"/>
<protein>
    <submittedName>
        <fullName evidence="1">Uncharacterized protein</fullName>
    </submittedName>
</protein>
<reference evidence="1" key="2">
    <citation type="submission" date="2025-09" db="UniProtKB">
        <authorList>
            <consortium name="Ensembl"/>
        </authorList>
    </citation>
    <scope>IDENTIFICATION</scope>
</reference>
<name>A0A3Q2QSR5_FUNHE</name>
<dbReference type="AlphaFoldDB" id="A0A3Q2QSR5"/>
<accession>A0A3Q2QSR5</accession>
<evidence type="ECO:0000313" key="1">
    <source>
        <dbReference type="Ensembl" id="ENSFHEP00000030876.1"/>
    </source>
</evidence>
<evidence type="ECO:0000313" key="2">
    <source>
        <dbReference type="Proteomes" id="UP000265000"/>
    </source>
</evidence>
<proteinExistence type="predicted"/>
<dbReference type="Ensembl" id="ENSFHET00000022796.1">
    <property type="protein sequence ID" value="ENSFHEP00000030876.1"/>
    <property type="gene ID" value="ENSFHEG00000016448.1"/>
</dbReference>
<organism evidence="1 2">
    <name type="scientific">Fundulus heteroclitus</name>
    <name type="common">Killifish</name>
    <name type="synonym">Mummichog</name>
    <dbReference type="NCBI Taxonomy" id="8078"/>
    <lineage>
        <taxon>Eukaryota</taxon>
        <taxon>Metazoa</taxon>
        <taxon>Chordata</taxon>
        <taxon>Craniata</taxon>
        <taxon>Vertebrata</taxon>
        <taxon>Euteleostomi</taxon>
        <taxon>Actinopterygii</taxon>
        <taxon>Neopterygii</taxon>
        <taxon>Teleostei</taxon>
        <taxon>Neoteleostei</taxon>
        <taxon>Acanthomorphata</taxon>
        <taxon>Ovalentaria</taxon>
        <taxon>Atherinomorphae</taxon>
        <taxon>Cyprinodontiformes</taxon>
        <taxon>Fundulidae</taxon>
        <taxon>Fundulus</taxon>
    </lineage>
</organism>
<reference evidence="1" key="1">
    <citation type="submission" date="2025-08" db="UniProtKB">
        <authorList>
            <consortium name="Ensembl"/>
        </authorList>
    </citation>
    <scope>IDENTIFICATION</scope>
</reference>
<keyword evidence="2" id="KW-1185">Reference proteome</keyword>
<dbReference type="Proteomes" id="UP000265000">
    <property type="component" value="Unplaced"/>
</dbReference>
<sequence length="142" mass="16596">CSNCEQVLFDIESLKHLKFADTRMEVSRRRVLLRHLEPARPLRRCVHSDVGNAHFYFTTYLVQIEDTCILDLGFLFSVERISYTREVLIGLASCPEAKKRPEYLPDHPIVGRKIVLDLFFLTFFNQRNRDCALEFTASLLCK</sequence>